<evidence type="ECO:0000313" key="2">
    <source>
        <dbReference type="Proteomes" id="UP000232488"/>
    </source>
</evidence>
<dbReference type="GeneID" id="37618514"/>
<name>A0A1C9C5A0_HAV01</name>
<reference evidence="1 2" key="1">
    <citation type="submission" date="2016-03" db="EMBL/GenBank/DDBJ databases">
        <title>Genome sequences of a Phycodnavirus, Heterosigma akashiwo virus strain 53.</title>
        <authorList>
            <person name="Ueki S."/>
            <person name="Ogura Y."/>
            <person name="Hayashi T."/>
        </authorList>
    </citation>
    <scope>NUCLEOTIDE SEQUENCE [LARGE SCALE GENOMIC DNA]</scope>
    <source>
        <strain evidence="1">HaV53</strain>
    </source>
</reference>
<dbReference type="RefSeq" id="YP_009507530.1">
    <property type="nucleotide sequence ID" value="NC_038553.1"/>
</dbReference>
<dbReference type="Proteomes" id="UP000232488">
    <property type="component" value="Segment"/>
</dbReference>
<dbReference type="EMBL" id="KX008963">
    <property type="protein sequence ID" value="AOM63464.1"/>
    <property type="molecule type" value="Genomic_DNA"/>
</dbReference>
<accession>A0A1C9C5A0</accession>
<organismHost>
    <name type="scientific">Heterosigma akashiwo</name>
    <name type="common">Chromophytic alga</name>
    <name type="synonym">Heterosigma carterae</name>
    <dbReference type="NCBI Taxonomy" id="2829"/>
</organismHost>
<organism evidence="1 2">
    <name type="scientific">Heterosigma akashiwo virus 01</name>
    <name type="common">HaV01</name>
    <dbReference type="NCBI Taxonomy" id="97195"/>
    <lineage>
        <taxon>Viruses</taxon>
        <taxon>Varidnaviria</taxon>
        <taxon>Bamfordvirae</taxon>
        <taxon>Nucleocytoviricota</taxon>
        <taxon>Megaviricetes</taxon>
        <taxon>Algavirales</taxon>
        <taxon>Phycodnaviridae</taxon>
        <taxon>Raphidovirus</taxon>
        <taxon>Raphidovirus japonicum</taxon>
    </lineage>
</organism>
<sequence>MAQNTIMTALNIVYIRNDIMSIQNGLTINEVYKMNYKKVVQYFKRYLASFVRTNVHIKIILRNVVDNGVMFFYCRTARTIKDNTERLIKNQCNKKWNARMLRTQKTCGM</sequence>
<proteinExistence type="predicted"/>
<dbReference type="KEGG" id="vg:37618514"/>
<evidence type="ECO:0000313" key="1">
    <source>
        <dbReference type="EMBL" id="AOM63464.1"/>
    </source>
</evidence>
<protein>
    <submittedName>
        <fullName evidence="1">Uncharacterized protein</fullName>
    </submittedName>
</protein>
<gene>
    <name evidence="1" type="primary">HaV53_ORF133</name>
</gene>
<keyword evidence="2" id="KW-1185">Reference proteome</keyword>